<evidence type="ECO:0000313" key="2">
    <source>
        <dbReference type="Proteomes" id="UP000254029"/>
    </source>
</evidence>
<reference evidence="1 2" key="1">
    <citation type="submission" date="2018-06" db="EMBL/GenBank/DDBJ databases">
        <authorList>
            <consortium name="Pathogen Informatics"/>
            <person name="Doyle S."/>
        </authorList>
    </citation>
    <scope>NUCLEOTIDE SEQUENCE [LARGE SCALE GENOMIC DNA]</scope>
    <source>
        <strain evidence="1 2">NCTC8684</strain>
    </source>
</reference>
<protein>
    <submittedName>
        <fullName evidence="1">Uncharacterized protein</fullName>
    </submittedName>
</protein>
<organism evidence="1 2">
    <name type="scientific">Chromobacterium violaceum</name>
    <dbReference type="NCBI Taxonomy" id="536"/>
    <lineage>
        <taxon>Bacteria</taxon>
        <taxon>Pseudomonadati</taxon>
        <taxon>Pseudomonadota</taxon>
        <taxon>Betaproteobacteria</taxon>
        <taxon>Neisseriales</taxon>
        <taxon>Chromobacteriaceae</taxon>
        <taxon>Chromobacterium</taxon>
    </lineage>
</organism>
<comment type="caution">
    <text evidence="1">The sequence shown here is derived from an EMBL/GenBank/DDBJ whole genome shotgun (WGS) entry which is preliminary data.</text>
</comment>
<gene>
    <name evidence="1" type="ORF">NCTC8684_01712</name>
</gene>
<proteinExistence type="predicted"/>
<evidence type="ECO:0000313" key="1">
    <source>
        <dbReference type="EMBL" id="SUX32632.1"/>
    </source>
</evidence>
<sequence>MSATGSKSGDIALLAASKDSIKLKTQFKLPLSVQSRDFNDVSNVFQLDSKTIDIMPQITVQGRSDALEVKIGNHPVNATNIVLHQGRELNVELSKYRLIGAMPGGGDNGQTSGKLDALNLSLPTELDKTAKPKWGIADAAVMDADAAWTGHEERKLNSQPADYKEGQLIKMTAPIKITGEVAKKVNLKISARYSTAQAEILNPAGTSETDVAINIGDKLLPANQVFSMDVNHKEDLQLSHNPPNNLGYFEVHFKTLKKVSGVDVRVDLPDGLQRGTQGELQLLRGGAVLVSTDCPNSCLNNAWVKSGAVVSNLATDANDEFNLKIPVELETGAPETLKPIDIAIEQNDEKVDQDTAERVVEWKTQNSVLKASKPVVVKSREQVAVNGLEPALQMVQSDEKSFKAVVDVMNADASDKVTLVETGSGKEWEMKAIAVNGGAPNLKRYEATVPMLKKLTDTLTVKVQSGSSSPVTRQVVGEDDVKRSFACNAIEGNCTVIWQGARVPYSHSATENGLKFDLSSLGHESWFDGWYQLSPLANQWDPVTLFEPKNYKLPLLDSNSEKKTDSFMRDGTLPQEGSFHFDYNAQ</sequence>
<accession>A0AAX2M862</accession>
<dbReference type="EMBL" id="UIGR01000001">
    <property type="protein sequence ID" value="SUX32632.1"/>
    <property type="molecule type" value="Genomic_DNA"/>
</dbReference>
<name>A0AAX2M862_CHRVL</name>
<dbReference type="Proteomes" id="UP000254029">
    <property type="component" value="Unassembled WGS sequence"/>
</dbReference>
<dbReference type="AlphaFoldDB" id="A0AAX2M862"/>